<evidence type="ECO:0000259" key="2">
    <source>
        <dbReference type="SMART" id="SM00014"/>
    </source>
</evidence>
<feature type="transmembrane region" description="Helical" evidence="1">
    <location>
        <begin position="161"/>
        <end position="183"/>
    </location>
</feature>
<keyword evidence="1" id="KW-0472">Membrane</keyword>
<reference evidence="4" key="2">
    <citation type="submission" date="2023-07" db="EMBL/GenBank/DDBJ databases">
        <authorList>
            <person name="Jung D.-H."/>
        </authorList>
    </citation>
    <scope>NUCLEOTIDE SEQUENCE [LARGE SCALE GENOMIC DNA]</scope>
    <source>
        <strain evidence="4">JA-25</strain>
    </source>
</reference>
<dbReference type="SUPFAM" id="SSF48317">
    <property type="entry name" value="Acid phosphatase/Vanadium-dependent haloperoxidase"/>
    <property type="match status" value="1"/>
</dbReference>
<feature type="transmembrane region" description="Helical" evidence="1">
    <location>
        <begin position="221"/>
        <end position="239"/>
    </location>
</feature>
<sequence length="254" mass="28401">MTTNQLIIRLRNRFNWLSCQYPAAVRWVAARLSTDQFSGLPLTVLAMLLLVNIMILSEVAENIINAEPMVQVDLWFTQMLFHARGTGLSTFFYGVTWLGSLPATIGFALLGSILLLRQHKKRNVLILWSLIAGVASFVQVGKRTFVRERPLQVAYYPETGYSFPSGHSATAMILYGLLAYWLIRGQRSVTRRVGIGVAAVGLILMVGFSRIYLGVHFLSDVLGGYLLGLCWLIVGIVLTEWQRTSHSKSPIRPT</sequence>
<comment type="caution">
    <text evidence="3">The sequence shown here is derived from an EMBL/GenBank/DDBJ whole genome shotgun (WGS) entry which is preliminary data.</text>
</comment>
<dbReference type="Gene3D" id="1.20.144.10">
    <property type="entry name" value="Phosphatidic acid phosphatase type 2/haloperoxidase"/>
    <property type="match status" value="1"/>
</dbReference>
<feature type="transmembrane region" description="Helical" evidence="1">
    <location>
        <begin position="195"/>
        <end position="215"/>
    </location>
</feature>
<keyword evidence="1" id="KW-0812">Transmembrane</keyword>
<protein>
    <submittedName>
        <fullName evidence="3">Phosphatase PAP2 family protein</fullName>
    </submittedName>
</protein>
<dbReference type="SMART" id="SM00014">
    <property type="entry name" value="acidPPc"/>
    <property type="match status" value="1"/>
</dbReference>
<feature type="domain" description="Phosphatidic acid phosphatase type 2/haloperoxidase" evidence="2">
    <location>
        <begin position="124"/>
        <end position="236"/>
    </location>
</feature>
<evidence type="ECO:0000313" key="4">
    <source>
        <dbReference type="Proteomes" id="UP000606008"/>
    </source>
</evidence>
<dbReference type="PANTHER" id="PTHR14969:SF13">
    <property type="entry name" value="AT30094P"/>
    <property type="match status" value="1"/>
</dbReference>
<organism evidence="3 4">
    <name type="scientific">Fibrivirga algicola</name>
    <dbReference type="NCBI Taxonomy" id="2950420"/>
    <lineage>
        <taxon>Bacteria</taxon>
        <taxon>Pseudomonadati</taxon>
        <taxon>Bacteroidota</taxon>
        <taxon>Cytophagia</taxon>
        <taxon>Cytophagales</taxon>
        <taxon>Spirosomataceae</taxon>
        <taxon>Fibrivirga</taxon>
    </lineage>
</organism>
<gene>
    <name evidence="3" type="ORF">F7231_25895</name>
</gene>
<dbReference type="CDD" id="cd03392">
    <property type="entry name" value="PAP2_like_2"/>
    <property type="match status" value="1"/>
</dbReference>
<dbReference type="InterPro" id="IPR000326">
    <property type="entry name" value="PAP2/HPO"/>
</dbReference>
<feature type="transmembrane region" description="Helical" evidence="1">
    <location>
        <begin position="40"/>
        <end position="60"/>
    </location>
</feature>
<dbReference type="EMBL" id="WAEL01000013">
    <property type="protein sequence ID" value="NID13627.1"/>
    <property type="molecule type" value="Genomic_DNA"/>
</dbReference>
<feature type="transmembrane region" description="Helical" evidence="1">
    <location>
        <begin position="123"/>
        <end position="141"/>
    </location>
</feature>
<evidence type="ECO:0000256" key="1">
    <source>
        <dbReference type="SAM" id="Phobius"/>
    </source>
</evidence>
<evidence type="ECO:0000313" key="3">
    <source>
        <dbReference type="EMBL" id="NID13627.1"/>
    </source>
</evidence>
<dbReference type="Pfam" id="PF01569">
    <property type="entry name" value="PAP2"/>
    <property type="match status" value="1"/>
</dbReference>
<keyword evidence="4" id="KW-1185">Reference proteome</keyword>
<dbReference type="PANTHER" id="PTHR14969">
    <property type="entry name" value="SPHINGOSINE-1-PHOSPHATE PHOSPHOHYDROLASE"/>
    <property type="match status" value="1"/>
</dbReference>
<proteinExistence type="predicted"/>
<keyword evidence="1" id="KW-1133">Transmembrane helix</keyword>
<accession>A0ABX0QRL2</accession>
<feature type="transmembrane region" description="Helical" evidence="1">
    <location>
        <begin position="91"/>
        <end position="116"/>
    </location>
</feature>
<name>A0ABX0QRL2_9BACT</name>
<dbReference type="InterPro" id="IPR036938">
    <property type="entry name" value="PAP2/HPO_sf"/>
</dbReference>
<dbReference type="RefSeq" id="WP_166694149.1">
    <property type="nucleotide sequence ID" value="NZ_WAEL01000013.1"/>
</dbReference>
<dbReference type="Proteomes" id="UP000606008">
    <property type="component" value="Unassembled WGS sequence"/>
</dbReference>
<reference evidence="4" key="1">
    <citation type="submission" date="2019-09" db="EMBL/GenBank/DDBJ databases">
        <authorList>
            <person name="Jung D.-H."/>
        </authorList>
    </citation>
    <scope>NUCLEOTIDE SEQUENCE [LARGE SCALE GENOMIC DNA]</scope>
    <source>
        <strain evidence="4">JA-25</strain>
    </source>
</reference>